<dbReference type="PRINTS" id="PR00469">
    <property type="entry name" value="PNDRDTASEII"/>
</dbReference>
<dbReference type="GO" id="GO:0004497">
    <property type="term" value="F:monooxygenase activity"/>
    <property type="evidence" value="ECO:0007669"/>
    <property type="project" value="TreeGrafter"/>
</dbReference>
<dbReference type="AlphaFoldDB" id="A0A7X8SQC4"/>
<keyword evidence="1" id="KW-0560">Oxidoreductase</keyword>
<dbReference type="RefSeq" id="WP_168884995.1">
    <property type="nucleotide sequence ID" value="NZ_JABAIL010000011.1"/>
</dbReference>
<dbReference type="InterPro" id="IPR050982">
    <property type="entry name" value="Auxin_biosynth/cation_transpt"/>
</dbReference>
<keyword evidence="3" id="KW-1185">Reference proteome</keyword>
<sequence>MKTYDVIIIGGGQAGISVAYFLRRYKLDYLILDSQETPGGRWNQVWDSLHLFSPREYSSLSGWQFPKNKEVYAPKDEVIDYYTKYESRYELNVERPVEVDKVKFEDGIYKISSNKGDFMAKAVVVATGANNIPEIPNIKNKDQYKGIQMHSLDYRTPNDFVGKKTLILGGGNSGAQILAEVSEHTETVWATLQEPQFLPDDQDGRYLFTRSNEAYLNGKTDVSLKDDLGKIVMVAPVKEARERDVLHARKSDFEFTEDGVIWGNGEEEKFDAVIYSTGFKPDLSLLSSLDVIEDNKIATNETESIKQKGLYLVGLGNWTGYASATIYGVGKTARDTAQKIANYLDK</sequence>
<dbReference type="Proteomes" id="UP000585050">
    <property type="component" value="Unassembled WGS sequence"/>
</dbReference>
<dbReference type="PANTHER" id="PTHR43539:SF78">
    <property type="entry name" value="FLAVIN-CONTAINING MONOOXYGENASE"/>
    <property type="match status" value="1"/>
</dbReference>
<dbReference type="Gene3D" id="3.50.50.60">
    <property type="entry name" value="FAD/NAD(P)-binding domain"/>
    <property type="match status" value="1"/>
</dbReference>
<dbReference type="SUPFAM" id="SSF51905">
    <property type="entry name" value="FAD/NAD(P)-binding domain"/>
    <property type="match status" value="2"/>
</dbReference>
<protein>
    <submittedName>
        <fullName evidence="2">NAD(P)/FAD-dependent oxidoreductase</fullName>
    </submittedName>
</protein>
<dbReference type="NCBIfam" id="NF040505">
    <property type="entry name" value="ArsO_flavin_mono"/>
    <property type="match status" value="1"/>
</dbReference>
<reference evidence="2 3" key="1">
    <citation type="submission" date="2020-04" db="EMBL/GenBank/DDBJ databases">
        <title>Flammeovirga sp. SR4, a novel species isolated from seawater.</title>
        <authorList>
            <person name="Wang X."/>
        </authorList>
    </citation>
    <scope>NUCLEOTIDE SEQUENCE [LARGE SCALE GENOMIC DNA]</scope>
    <source>
        <strain evidence="2 3">SR4</strain>
    </source>
</reference>
<evidence type="ECO:0000313" key="2">
    <source>
        <dbReference type="EMBL" id="NLR94282.1"/>
    </source>
</evidence>
<evidence type="ECO:0000313" key="3">
    <source>
        <dbReference type="Proteomes" id="UP000585050"/>
    </source>
</evidence>
<gene>
    <name evidence="2" type="ORF">HGP29_23970</name>
</gene>
<proteinExistence type="predicted"/>
<dbReference type="PANTHER" id="PTHR43539">
    <property type="entry name" value="FLAVIN-BINDING MONOOXYGENASE-LIKE PROTEIN (AFU_ORTHOLOGUE AFUA_4G09220)"/>
    <property type="match status" value="1"/>
</dbReference>
<organism evidence="2 3">
    <name type="scientific">Flammeovirga agarivorans</name>
    <dbReference type="NCBI Taxonomy" id="2726742"/>
    <lineage>
        <taxon>Bacteria</taxon>
        <taxon>Pseudomonadati</taxon>
        <taxon>Bacteroidota</taxon>
        <taxon>Cytophagia</taxon>
        <taxon>Cytophagales</taxon>
        <taxon>Flammeovirgaceae</taxon>
        <taxon>Flammeovirga</taxon>
    </lineage>
</organism>
<dbReference type="PRINTS" id="PR00368">
    <property type="entry name" value="FADPNR"/>
</dbReference>
<dbReference type="GO" id="GO:0050660">
    <property type="term" value="F:flavin adenine dinucleotide binding"/>
    <property type="evidence" value="ECO:0007669"/>
    <property type="project" value="TreeGrafter"/>
</dbReference>
<accession>A0A7X8SQC4</accession>
<dbReference type="EMBL" id="JABAIL010000011">
    <property type="protein sequence ID" value="NLR94282.1"/>
    <property type="molecule type" value="Genomic_DNA"/>
</dbReference>
<name>A0A7X8SQC4_9BACT</name>
<dbReference type="Pfam" id="PF13738">
    <property type="entry name" value="Pyr_redox_3"/>
    <property type="match status" value="1"/>
</dbReference>
<dbReference type="InterPro" id="IPR036188">
    <property type="entry name" value="FAD/NAD-bd_sf"/>
</dbReference>
<comment type="caution">
    <text evidence="2">The sequence shown here is derived from an EMBL/GenBank/DDBJ whole genome shotgun (WGS) entry which is preliminary data.</text>
</comment>
<evidence type="ECO:0000256" key="1">
    <source>
        <dbReference type="ARBA" id="ARBA00023002"/>
    </source>
</evidence>